<dbReference type="GO" id="GO:0003700">
    <property type="term" value="F:DNA-binding transcription factor activity"/>
    <property type="evidence" value="ECO:0007669"/>
    <property type="project" value="TreeGrafter"/>
</dbReference>
<dbReference type="Gene3D" id="1.10.10.60">
    <property type="entry name" value="Homeodomain-like"/>
    <property type="match status" value="1"/>
</dbReference>
<keyword evidence="9" id="KW-1185">Reference proteome</keyword>
<dbReference type="GO" id="GO:0046677">
    <property type="term" value="P:response to antibiotic"/>
    <property type="evidence" value="ECO:0007669"/>
    <property type="project" value="InterPro"/>
</dbReference>
<evidence type="ECO:0000313" key="8">
    <source>
        <dbReference type="EMBL" id="SEC06603.1"/>
    </source>
</evidence>
<dbReference type="InterPro" id="IPR003012">
    <property type="entry name" value="Tet_transcr_reg_TetR"/>
</dbReference>
<dbReference type="InterPro" id="IPR050109">
    <property type="entry name" value="HTH-type_TetR-like_transc_reg"/>
</dbReference>
<dbReference type="InterPro" id="IPR001647">
    <property type="entry name" value="HTH_TetR"/>
</dbReference>
<keyword evidence="6" id="KW-0732">Signal</keyword>
<dbReference type="InterPro" id="IPR006311">
    <property type="entry name" value="TAT_signal"/>
</dbReference>
<dbReference type="OrthoDB" id="329481at2"/>
<feature type="chain" id="PRO_5010311075" evidence="6">
    <location>
        <begin position="29"/>
        <end position="216"/>
    </location>
</feature>
<gene>
    <name evidence="8" type="ORF">SAMN04489793_1441</name>
</gene>
<evidence type="ECO:0000256" key="4">
    <source>
        <dbReference type="ARBA" id="ARBA00023163"/>
    </source>
</evidence>
<keyword evidence="2" id="KW-0805">Transcription regulation</keyword>
<dbReference type="PANTHER" id="PTHR30055:SF151">
    <property type="entry name" value="TRANSCRIPTIONAL REGULATORY PROTEIN"/>
    <property type="match status" value="1"/>
</dbReference>
<feature type="domain" description="HTH tetR-type" evidence="7">
    <location>
        <begin position="7"/>
        <end position="67"/>
    </location>
</feature>
<dbReference type="Gene3D" id="1.10.357.10">
    <property type="entry name" value="Tetracycline Repressor, domain 2"/>
    <property type="match status" value="1"/>
</dbReference>
<dbReference type="PANTHER" id="PTHR30055">
    <property type="entry name" value="HTH-TYPE TRANSCRIPTIONAL REGULATOR RUTR"/>
    <property type="match status" value="1"/>
</dbReference>
<evidence type="ECO:0000256" key="2">
    <source>
        <dbReference type="ARBA" id="ARBA00023015"/>
    </source>
</evidence>
<dbReference type="Pfam" id="PF02909">
    <property type="entry name" value="TetR_C_1"/>
    <property type="match status" value="1"/>
</dbReference>
<dbReference type="PROSITE" id="PS50977">
    <property type="entry name" value="HTH_TETR_2"/>
    <property type="match status" value="1"/>
</dbReference>
<name>A0A1H4PGP5_TSUTY</name>
<accession>A0A1H4PGP5</accession>
<reference evidence="9" key="1">
    <citation type="submission" date="2016-10" db="EMBL/GenBank/DDBJ databases">
        <authorList>
            <person name="Varghese N."/>
            <person name="Submissions S."/>
        </authorList>
    </citation>
    <scope>NUCLEOTIDE SEQUENCE [LARGE SCALE GENOMIC DNA]</scope>
    <source>
        <strain evidence="9">DSM 44234</strain>
    </source>
</reference>
<dbReference type="SUPFAM" id="SSF46689">
    <property type="entry name" value="Homeodomain-like"/>
    <property type="match status" value="1"/>
</dbReference>
<dbReference type="AlphaFoldDB" id="A0A1H4PGP5"/>
<dbReference type="InterPro" id="IPR009057">
    <property type="entry name" value="Homeodomain-like_sf"/>
</dbReference>
<organism evidence="8 9">
    <name type="scientific">Tsukamurella tyrosinosolvens</name>
    <dbReference type="NCBI Taxonomy" id="57704"/>
    <lineage>
        <taxon>Bacteria</taxon>
        <taxon>Bacillati</taxon>
        <taxon>Actinomycetota</taxon>
        <taxon>Actinomycetes</taxon>
        <taxon>Mycobacteriales</taxon>
        <taxon>Tsukamurellaceae</taxon>
        <taxon>Tsukamurella</taxon>
    </lineage>
</organism>
<dbReference type="PRINTS" id="PR00400">
    <property type="entry name" value="TETREPRESSOR"/>
</dbReference>
<evidence type="ECO:0000256" key="3">
    <source>
        <dbReference type="ARBA" id="ARBA00023125"/>
    </source>
</evidence>
<keyword evidence="4" id="KW-0804">Transcription</keyword>
<evidence type="ECO:0000313" key="9">
    <source>
        <dbReference type="Proteomes" id="UP000182241"/>
    </source>
</evidence>
<proteinExistence type="predicted"/>
<protein>
    <submittedName>
        <fullName evidence="8">Regulatory protein, tetR family</fullName>
    </submittedName>
</protein>
<dbReference type="PROSITE" id="PS51318">
    <property type="entry name" value="TAT"/>
    <property type="match status" value="1"/>
</dbReference>
<dbReference type="GO" id="GO:0045892">
    <property type="term" value="P:negative regulation of DNA-templated transcription"/>
    <property type="evidence" value="ECO:0007669"/>
    <property type="project" value="InterPro"/>
</dbReference>
<dbReference type="SUPFAM" id="SSF48498">
    <property type="entry name" value="Tetracyclin repressor-like, C-terminal domain"/>
    <property type="match status" value="1"/>
</dbReference>
<dbReference type="InterPro" id="IPR004111">
    <property type="entry name" value="Repressor_TetR_C"/>
</dbReference>
<dbReference type="Pfam" id="PF00440">
    <property type="entry name" value="TetR_N"/>
    <property type="match status" value="1"/>
</dbReference>
<dbReference type="InterPro" id="IPR036271">
    <property type="entry name" value="Tet_transcr_reg_TetR-rel_C_sf"/>
</dbReference>
<dbReference type="STRING" id="57704.SAMN04489793_1441"/>
<evidence type="ECO:0000256" key="6">
    <source>
        <dbReference type="SAM" id="SignalP"/>
    </source>
</evidence>
<keyword evidence="1" id="KW-0678">Repressor</keyword>
<sequence>MRKNRPPLTRARVVGAAVALADATGLAAATMRAVASALDVEAMSLYNHVKNREDLLDGMIDAVFAEISLPAESTTWRPALREIAEQTRAALQRHPWAIGMLDSRTTPGPATLRRHDFVLGLLLAAGFSADTAVRAVAVLDSYVYGSALTEKSLPLGDDRTIADAATELASTVSESDYPHLVEVARVLAGSRGADSYDEEFAFGLTLLLDGLQPDSP</sequence>
<dbReference type="GO" id="GO:0000976">
    <property type="term" value="F:transcription cis-regulatory region binding"/>
    <property type="evidence" value="ECO:0007669"/>
    <property type="project" value="TreeGrafter"/>
</dbReference>
<evidence type="ECO:0000259" key="7">
    <source>
        <dbReference type="PROSITE" id="PS50977"/>
    </source>
</evidence>
<keyword evidence="3 5" id="KW-0238">DNA-binding</keyword>
<feature type="DNA-binding region" description="H-T-H motif" evidence="5">
    <location>
        <begin position="30"/>
        <end position="49"/>
    </location>
</feature>
<dbReference type="Proteomes" id="UP000182241">
    <property type="component" value="Unassembled WGS sequence"/>
</dbReference>
<feature type="signal peptide" evidence="6">
    <location>
        <begin position="1"/>
        <end position="28"/>
    </location>
</feature>
<evidence type="ECO:0000256" key="1">
    <source>
        <dbReference type="ARBA" id="ARBA00022491"/>
    </source>
</evidence>
<evidence type="ECO:0000256" key="5">
    <source>
        <dbReference type="PROSITE-ProRule" id="PRU00335"/>
    </source>
</evidence>
<dbReference type="RefSeq" id="WP_068741061.1">
    <property type="nucleotide sequence ID" value="NZ_FNSA01000003.1"/>
</dbReference>
<dbReference type="EMBL" id="FNSA01000003">
    <property type="protein sequence ID" value="SEC06603.1"/>
    <property type="molecule type" value="Genomic_DNA"/>
</dbReference>